<organism evidence="1 2">
    <name type="scientific">Winslowiella toletana</name>
    <dbReference type="NCBI Taxonomy" id="92490"/>
    <lineage>
        <taxon>Bacteria</taxon>
        <taxon>Pseudomonadati</taxon>
        <taxon>Pseudomonadota</taxon>
        <taxon>Gammaproteobacteria</taxon>
        <taxon>Enterobacterales</taxon>
        <taxon>Erwiniaceae</taxon>
        <taxon>Winslowiella</taxon>
    </lineage>
</organism>
<gene>
    <name evidence="1" type="ORF">J2125_004009</name>
</gene>
<proteinExistence type="predicted"/>
<dbReference type="RefSeq" id="WP_017801737.1">
    <property type="nucleotide sequence ID" value="NZ_JAGGMQ010000001.1"/>
</dbReference>
<evidence type="ECO:0000313" key="2">
    <source>
        <dbReference type="Proteomes" id="UP001195624"/>
    </source>
</evidence>
<reference evidence="2" key="1">
    <citation type="submission" date="2023-07" db="EMBL/GenBank/DDBJ databases">
        <title>Genome mining of underrepresented organisms for secondary metabolites.</title>
        <authorList>
            <person name="D'Agostino P.M."/>
        </authorList>
    </citation>
    <scope>NUCLEOTIDE SEQUENCE [LARGE SCALE GENOMIC DNA]</scope>
    <source>
        <strain evidence="2">WS4403</strain>
    </source>
</reference>
<accession>A0ABS4PDY4</accession>
<dbReference type="Proteomes" id="UP001195624">
    <property type="component" value="Unassembled WGS sequence"/>
</dbReference>
<comment type="caution">
    <text evidence="1">The sequence shown here is derived from an EMBL/GenBank/DDBJ whole genome shotgun (WGS) entry which is preliminary data.</text>
</comment>
<keyword evidence="2" id="KW-1185">Reference proteome</keyword>
<protein>
    <submittedName>
        <fullName evidence="1">Uncharacterized protein</fullName>
    </submittedName>
</protein>
<evidence type="ECO:0000313" key="1">
    <source>
        <dbReference type="EMBL" id="MBP2170817.1"/>
    </source>
</evidence>
<sequence>MAFPKSHEIAGLTTQPELNPSVSACFLPQQVLNEALILVRTMSPGDLSALSQMETSQIALTLNKYKDENNRNYASTDPELGRRRPTGRIEQIDNRISATVPGTNWRQGVRVQYLDNMSKLVTGFIGGSLFTGVLAGAPAGAGSVVGRGLAQLGALVASGLGTHYVTTRAASVNQMAAHIKKLAETFNTTYNAFGEFRNDVFKKLMNFKPDLESNNPVSFEQKTTIENGIPANDATQIQQILRQLAYSNQIDRIDIVGQGDNFIGVYFNQTQLNLTRIQYDYLTNLKLP</sequence>
<name>A0ABS4PDY4_9GAMM</name>
<dbReference type="EMBL" id="JAGGMQ010000001">
    <property type="protein sequence ID" value="MBP2170817.1"/>
    <property type="molecule type" value="Genomic_DNA"/>
</dbReference>